<evidence type="ECO:0000313" key="3">
    <source>
        <dbReference type="EMBL" id="GMT03233.1"/>
    </source>
</evidence>
<dbReference type="Pfam" id="PF00026">
    <property type="entry name" value="Asp"/>
    <property type="match status" value="1"/>
</dbReference>
<dbReference type="Proteomes" id="UP001432027">
    <property type="component" value="Unassembled WGS sequence"/>
</dbReference>
<evidence type="ECO:0000259" key="2">
    <source>
        <dbReference type="PROSITE" id="PS51767"/>
    </source>
</evidence>
<dbReference type="GO" id="GO:0004190">
    <property type="term" value="F:aspartic-type endopeptidase activity"/>
    <property type="evidence" value="ECO:0007669"/>
    <property type="project" value="InterPro"/>
</dbReference>
<dbReference type="GO" id="GO:0005764">
    <property type="term" value="C:lysosome"/>
    <property type="evidence" value="ECO:0007669"/>
    <property type="project" value="TreeGrafter"/>
</dbReference>
<dbReference type="PROSITE" id="PS51767">
    <property type="entry name" value="PEPTIDASE_A1"/>
    <property type="match status" value="1"/>
</dbReference>
<dbReference type="InterPro" id="IPR033121">
    <property type="entry name" value="PEPTIDASE_A1"/>
</dbReference>
<evidence type="ECO:0000256" key="1">
    <source>
        <dbReference type="ARBA" id="ARBA00007447"/>
    </source>
</evidence>
<proteinExistence type="inferred from homology"/>
<comment type="similarity">
    <text evidence="1">Belongs to the peptidase A1 family.</text>
</comment>
<feature type="domain" description="Peptidase A1" evidence="2">
    <location>
        <begin position="1"/>
        <end position="75"/>
    </location>
</feature>
<protein>
    <recommendedName>
        <fullName evidence="2">Peptidase A1 domain-containing protein</fullName>
    </recommendedName>
</protein>
<accession>A0AAV5UA47</accession>
<comment type="caution">
    <text evidence="3">The sequence shown here is derived from an EMBL/GenBank/DDBJ whole genome shotgun (WGS) entry which is preliminary data.</text>
</comment>
<dbReference type="GO" id="GO:0006508">
    <property type="term" value="P:proteolysis"/>
    <property type="evidence" value="ECO:0007669"/>
    <property type="project" value="InterPro"/>
</dbReference>
<feature type="non-terminal residue" evidence="3">
    <location>
        <position position="1"/>
    </location>
</feature>
<dbReference type="AlphaFoldDB" id="A0AAV5UA47"/>
<reference evidence="3" key="1">
    <citation type="submission" date="2023-10" db="EMBL/GenBank/DDBJ databases">
        <title>Genome assembly of Pristionchus species.</title>
        <authorList>
            <person name="Yoshida K."/>
            <person name="Sommer R.J."/>
        </authorList>
    </citation>
    <scope>NUCLEOTIDE SEQUENCE</scope>
    <source>
        <strain evidence="3">RS0144</strain>
    </source>
</reference>
<feature type="non-terminal residue" evidence="3">
    <location>
        <position position="75"/>
    </location>
</feature>
<dbReference type="InterPro" id="IPR001461">
    <property type="entry name" value="Aspartic_peptidase_A1"/>
</dbReference>
<name>A0AAV5UA47_9BILA</name>
<sequence length="75" mass="8311">KPPFIEAVNQKLVQQPLFTVWLEHEGNMQNVPGGVFTYGAIDTTNCGPVIAWQTLSSATYFEFKLTMVALGTYSN</sequence>
<dbReference type="PANTHER" id="PTHR47966">
    <property type="entry name" value="BETA-SITE APP-CLEAVING ENZYME, ISOFORM A-RELATED"/>
    <property type="match status" value="1"/>
</dbReference>
<organism evidence="3 4">
    <name type="scientific">Pristionchus entomophagus</name>
    <dbReference type="NCBI Taxonomy" id="358040"/>
    <lineage>
        <taxon>Eukaryota</taxon>
        <taxon>Metazoa</taxon>
        <taxon>Ecdysozoa</taxon>
        <taxon>Nematoda</taxon>
        <taxon>Chromadorea</taxon>
        <taxon>Rhabditida</taxon>
        <taxon>Rhabditina</taxon>
        <taxon>Diplogasteromorpha</taxon>
        <taxon>Diplogasteroidea</taxon>
        <taxon>Neodiplogasteridae</taxon>
        <taxon>Pristionchus</taxon>
    </lineage>
</organism>
<dbReference type="SUPFAM" id="SSF50630">
    <property type="entry name" value="Acid proteases"/>
    <property type="match status" value="1"/>
</dbReference>
<keyword evidence="4" id="KW-1185">Reference proteome</keyword>
<dbReference type="EMBL" id="BTSX01000006">
    <property type="protein sequence ID" value="GMT03233.1"/>
    <property type="molecule type" value="Genomic_DNA"/>
</dbReference>
<dbReference type="InterPro" id="IPR021109">
    <property type="entry name" value="Peptidase_aspartic_dom_sf"/>
</dbReference>
<gene>
    <name evidence="3" type="ORF">PENTCL1PPCAC_25407</name>
</gene>
<dbReference type="PANTHER" id="PTHR47966:SF45">
    <property type="entry name" value="PEPTIDASE A1 DOMAIN-CONTAINING PROTEIN"/>
    <property type="match status" value="1"/>
</dbReference>
<evidence type="ECO:0000313" key="4">
    <source>
        <dbReference type="Proteomes" id="UP001432027"/>
    </source>
</evidence>
<dbReference type="Gene3D" id="2.40.70.10">
    <property type="entry name" value="Acid Proteases"/>
    <property type="match status" value="2"/>
</dbReference>